<organism evidence="2 3">
    <name type="scientific">Legionella oakridgensis</name>
    <dbReference type="NCBI Taxonomy" id="29423"/>
    <lineage>
        <taxon>Bacteria</taxon>
        <taxon>Pseudomonadati</taxon>
        <taxon>Pseudomonadota</taxon>
        <taxon>Gammaproteobacteria</taxon>
        <taxon>Legionellales</taxon>
        <taxon>Legionellaceae</taxon>
        <taxon>Legionella</taxon>
    </lineage>
</organism>
<evidence type="ECO:0000313" key="2">
    <source>
        <dbReference type="EMBL" id="KTD43829.1"/>
    </source>
</evidence>
<dbReference type="Proteomes" id="UP000054858">
    <property type="component" value="Unassembled WGS sequence"/>
</dbReference>
<evidence type="ECO:0000313" key="3">
    <source>
        <dbReference type="Proteomes" id="UP000054858"/>
    </source>
</evidence>
<dbReference type="AlphaFoldDB" id="A0A0W0XH64"/>
<dbReference type="RefSeq" id="WP_035893007.1">
    <property type="nucleotide sequence ID" value="NZ_LCUA01000006.1"/>
</dbReference>
<feature type="signal peptide" evidence="1">
    <location>
        <begin position="1"/>
        <end position="19"/>
    </location>
</feature>
<feature type="chain" id="PRO_5006916525" description="Secreted protein" evidence="1">
    <location>
        <begin position="20"/>
        <end position="104"/>
    </location>
</feature>
<accession>A0A0W0XH64</accession>
<evidence type="ECO:0008006" key="4">
    <source>
        <dbReference type="Google" id="ProtNLM"/>
    </source>
</evidence>
<comment type="caution">
    <text evidence="2">The sequence shown here is derived from an EMBL/GenBank/DDBJ whole genome shotgun (WGS) entry which is preliminary data.</text>
</comment>
<dbReference type="PATRIC" id="fig|29423.5.peg.391"/>
<gene>
    <name evidence="2" type="ORF">Loak_0379</name>
</gene>
<keyword evidence="1" id="KW-0732">Signal</keyword>
<protein>
    <recommendedName>
        <fullName evidence="4">Secreted protein</fullName>
    </recommendedName>
</protein>
<evidence type="ECO:0000256" key="1">
    <source>
        <dbReference type="SAM" id="SignalP"/>
    </source>
</evidence>
<reference evidence="2 3" key="1">
    <citation type="submission" date="2015-11" db="EMBL/GenBank/DDBJ databases">
        <title>Genomic analysis of 38 Legionella species identifies large and diverse effector repertoires.</title>
        <authorList>
            <person name="Burstein D."/>
            <person name="Amaro F."/>
            <person name="Zusman T."/>
            <person name="Lifshitz Z."/>
            <person name="Cohen O."/>
            <person name="Gilbert J.A."/>
            <person name="Pupko T."/>
            <person name="Shuman H.A."/>
            <person name="Segal G."/>
        </authorList>
    </citation>
    <scope>NUCLEOTIDE SEQUENCE [LARGE SCALE GENOMIC DNA]</scope>
    <source>
        <strain evidence="2 3">Oak Ridge-10</strain>
    </source>
</reference>
<proteinExistence type="predicted"/>
<sequence length="104" mass="12264">MIKIIISMLLMFFSLSAWSEKIVVHGKPVELQEHLGYFTFPETYTNFSQGYHFVTFTGTDRVCYIQKKPELASLDVVRILIEENGKKINWNCYKLDPKFFEVDF</sequence>
<name>A0A0W0XH64_9GAMM</name>
<dbReference type="EMBL" id="LNYP01000006">
    <property type="protein sequence ID" value="KTD43829.1"/>
    <property type="molecule type" value="Genomic_DNA"/>
</dbReference>